<evidence type="ECO:0000313" key="2">
    <source>
        <dbReference type="EMBL" id="KAB8303560.1"/>
    </source>
</evidence>
<keyword evidence="3" id="KW-1185">Reference proteome</keyword>
<proteinExistence type="predicted"/>
<dbReference type="Proteomes" id="UP000326757">
    <property type="component" value="Unassembled WGS sequence"/>
</dbReference>
<organism evidence="2 3">
    <name type="scientific">Monilinia laxa</name>
    <name type="common">Brown rot fungus</name>
    <name type="synonym">Sclerotinia laxa</name>
    <dbReference type="NCBI Taxonomy" id="61186"/>
    <lineage>
        <taxon>Eukaryota</taxon>
        <taxon>Fungi</taxon>
        <taxon>Dikarya</taxon>
        <taxon>Ascomycota</taxon>
        <taxon>Pezizomycotina</taxon>
        <taxon>Leotiomycetes</taxon>
        <taxon>Helotiales</taxon>
        <taxon>Sclerotiniaceae</taxon>
        <taxon>Monilinia</taxon>
    </lineage>
</organism>
<gene>
    <name evidence="2" type="ORF">EYC80_004965</name>
</gene>
<dbReference type="AlphaFoldDB" id="A0A5N6KIF7"/>
<protein>
    <submittedName>
        <fullName evidence="2">Uncharacterized protein</fullName>
    </submittedName>
</protein>
<comment type="caution">
    <text evidence="2">The sequence shown here is derived from an EMBL/GenBank/DDBJ whole genome shotgun (WGS) entry which is preliminary data.</text>
</comment>
<evidence type="ECO:0000256" key="1">
    <source>
        <dbReference type="SAM" id="MobiDB-lite"/>
    </source>
</evidence>
<feature type="region of interest" description="Disordered" evidence="1">
    <location>
        <begin position="46"/>
        <end position="88"/>
    </location>
</feature>
<accession>A0A5N6KIF7</accession>
<name>A0A5N6KIF7_MONLA</name>
<reference evidence="2 3" key="1">
    <citation type="submission" date="2019-06" db="EMBL/GenBank/DDBJ databases">
        <title>Genome Sequence of the Brown Rot Fungal Pathogen Monilinia laxa.</title>
        <authorList>
            <person name="De Miccolis Angelini R.M."/>
            <person name="Landi L."/>
            <person name="Abate D."/>
            <person name="Pollastro S."/>
            <person name="Romanazzi G."/>
            <person name="Faretra F."/>
        </authorList>
    </citation>
    <scope>NUCLEOTIDE SEQUENCE [LARGE SCALE GENOMIC DNA]</scope>
    <source>
        <strain evidence="2 3">Mlax316</strain>
    </source>
</reference>
<evidence type="ECO:0000313" key="3">
    <source>
        <dbReference type="Proteomes" id="UP000326757"/>
    </source>
</evidence>
<dbReference type="EMBL" id="VIGI01000002">
    <property type="protein sequence ID" value="KAB8303560.1"/>
    <property type="molecule type" value="Genomic_DNA"/>
</dbReference>
<sequence length="88" mass="9540">MAVRSRYPLPVHVGRGVEIASLSQPSSQWTATLAQKQMKLNYRRATKGQVPTGSAMAGCESCPDAGDESQWERIRSDETSSGVYGHVS</sequence>